<dbReference type="Proteomes" id="UP001058974">
    <property type="component" value="Chromosome 5"/>
</dbReference>
<comment type="caution">
    <text evidence="2">The sequence shown here is derived from an EMBL/GenBank/DDBJ whole genome shotgun (WGS) entry which is preliminary data.</text>
</comment>
<proteinExistence type="predicted"/>
<organism evidence="2 3">
    <name type="scientific">Pisum sativum</name>
    <name type="common">Garden pea</name>
    <name type="synonym">Lathyrus oleraceus</name>
    <dbReference type="NCBI Taxonomy" id="3888"/>
    <lineage>
        <taxon>Eukaryota</taxon>
        <taxon>Viridiplantae</taxon>
        <taxon>Streptophyta</taxon>
        <taxon>Embryophyta</taxon>
        <taxon>Tracheophyta</taxon>
        <taxon>Spermatophyta</taxon>
        <taxon>Magnoliopsida</taxon>
        <taxon>eudicotyledons</taxon>
        <taxon>Gunneridae</taxon>
        <taxon>Pentapetalae</taxon>
        <taxon>rosids</taxon>
        <taxon>fabids</taxon>
        <taxon>Fabales</taxon>
        <taxon>Fabaceae</taxon>
        <taxon>Papilionoideae</taxon>
        <taxon>50 kb inversion clade</taxon>
        <taxon>NPAAA clade</taxon>
        <taxon>Hologalegina</taxon>
        <taxon>IRL clade</taxon>
        <taxon>Fabeae</taxon>
        <taxon>Lathyrus</taxon>
    </lineage>
</organism>
<evidence type="ECO:0000313" key="2">
    <source>
        <dbReference type="EMBL" id="KAI5410190.1"/>
    </source>
</evidence>
<dbReference type="Gramene" id="Psat05G0560800-T1">
    <property type="protein sequence ID" value="KAI5410190.1"/>
    <property type="gene ID" value="KIW84_055608"/>
</dbReference>
<dbReference type="AlphaFoldDB" id="A0A9D4WZ32"/>
<name>A0A9D4WZ32_PEA</name>
<reference evidence="2 3" key="1">
    <citation type="journal article" date="2022" name="Nat. Genet.">
        <title>Improved pea reference genome and pan-genome highlight genomic features and evolutionary characteristics.</title>
        <authorList>
            <person name="Yang T."/>
            <person name="Liu R."/>
            <person name="Luo Y."/>
            <person name="Hu S."/>
            <person name="Wang D."/>
            <person name="Wang C."/>
            <person name="Pandey M.K."/>
            <person name="Ge S."/>
            <person name="Xu Q."/>
            <person name="Li N."/>
            <person name="Li G."/>
            <person name="Huang Y."/>
            <person name="Saxena R.K."/>
            <person name="Ji Y."/>
            <person name="Li M."/>
            <person name="Yan X."/>
            <person name="He Y."/>
            <person name="Liu Y."/>
            <person name="Wang X."/>
            <person name="Xiang C."/>
            <person name="Varshney R.K."/>
            <person name="Ding H."/>
            <person name="Gao S."/>
            <person name="Zong X."/>
        </authorList>
    </citation>
    <scope>NUCLEOTIDE SEQUENCE [LARGE SCALE GENOMIC DNA]</scope>
    <source>
        <strain evidence="2 3">cv. Zhongwan 6</strain>
    </source>
</reference>
<evidence type="ECO:0000256" key="1">
    <source>
        <dbReference type="SAM" id="MobiDB-lite"/>
    </source>
</evidence>
<gene>
    <name evidence="2" type="ORF">KIW84_055608</name>
</gene>
<keyword evidence="3" id="KW-1185">Reference proteome</keyword>
<feature type="region of interest" description="Disordered" evidence="1">
    <location>
        <begin position="37"/>
        <end position="58"/>
    </location>
</feature>
<protein>
    <submittedName>
        <fullName evidence="2">Uncharacterized protein</fullName>
    </submittedName>
</protein>
<sequence>MSILNTWYRPWYQSKREWHTRETCWKLKGKPRIWKKKSGRAFQASNSDHGHKPPPSQFPLTTEQLDRLYKLLESPTPSCSIATKGNSAFLSVIPNHTRIVDSGVSDHMTCESTLFSSYSPCAVFPLQTIFNQNPNFFQSPKWKLQAKPLKEACVSIKTTTTKIKVPKKISELPPFTTLSAPLAVGNQQYMLEPKTEEQRIIYVSQVLIPVSVFGKNHALSRPLADLDIDSSKLRELFPSYHKCKPIRQAKNPRIGTTTIENPKASDVIDLRFDA</sequence>
<accession>A0A9D4WZ32</accession>
<dbReference type="EMBL" id="JAMSHJ010000005">
    <property type="protein sequence ID" value="KAI5410190.1"/>
    <property type="molecule type" value="Genomic_DNA"/>
</dbReference>
<evidence type="ECO:0000313" key="3">
    <source>
        <dbReference type="Proteomes" id="UP001058974"/>
    </source>
</evidence>